<dbReference type="GO" id="GO:0016301">
    <property type="term" value="F:kinase activity"/>
    <property type="evidence" value="ECO:0007669"/>
    <property type="project" value="UniProtKB-KW"/>
</dbReference>
<organism evidence="2">
    <name type="scientific">uncultured Gemmatimonadaceae bacterium</name>
    <dbReference type="NCBI Taxonomy" id="246130"/>
    <lineage>
        <taxon>Bacteria</taxon>
        <taxon>Pseudomonadati</taxon>
        <taxon>Gemmatimonadota</taxon>
        <taxon>Gemmatimonadia</taxon>
        <taxon>Gemmatimonadales</taxon>
        <taxon>Gemmatimonadaceae</taxon>
        <taxon>environmental samples</taxon>
    </lineage>
</organism>
<dbReference type="SUPFAM" id="SSF109604">
    <property type="entry name" value="HD-domain/PDEase-like"/>
    <property type="match status" value="1"/>
</dbReference>
<dbReference type="Gene3D" id="1.10.3210.10">
    <property type="entry name" value="Hypothetical protein af1432"/>
    <property type="match status" value="1"/>
</dbReference>
<dbReference type="GO" id="GO:0008893">
    <property type="term" value="F:guanosine-3',5'-bis(diphosphate) 3'-diphosphatase activity"/>
    <property type="evidence" value="ECO:0007669"/>
    <property type="project" value="TreeGrafter"/>
</dbReference>
<protein>
    <submittedName>
        <fullName evidence="2">GTP pyrophosphokinase</fullName>
        <ecNumber evidence="2">2.7.6.5</ecNumber>
    </submittedName>
</protein>
<dbReference type="SMART" id="SM00471">
    <property type="entry name" value="HDc"/>
    <property type="match status" value="1"/>
</dbReference>
<keyword evidence="2" id="KW-0418">Kinase</keyword>
<feature type="domain" description="HD/PDEase" evidence="1">
    <location>
        <begin position="6"/>
        <end position="125"/>
    </location>
</feature>
<gene>
    <name evidence="2" type="ORF">AVDCRST_MAG40-2975</name>
</gene>
<dbReference type="InterPro" id="IPR003607">
    <property type="entry name" value="HD/PDEase_dom"/>
</dbReference>
<dbReference type="GO" id="GO:0008728">
    <property type="term" value="F:GTP diphosphokinase activity"/>
    <property type="evidence" value="ECO:0007669"/>
    <property type="project" value="UniProtKB-EC"/>
</dbReference>
<dbReference type="PANTHER" id="PTHR46246:SF1">
    <property type="entry name" value="GUANOSINE-3',5'-BIS(DIPHOSPHATE) 3'-PYROPHOSPHOHYDROLASE MESH1"/>
    <property type="match status" value="1"/>
</dbReference>
<dbReference type="InterPro" id="IPR052194">
    <property type="entry name" value="MESH1"/>
</dbReference>
<proteinExistence type="predicted"/>
<evidence type="ECO:0000313" key="2">
    <source>
        <dbReference type="EMBL" id="CAA9352488.1"/>
    </source>
</evidence>
<dbReference type="PANTHER" id="PTHR46246">
    <property type="entry name" value="GUANOSINE-3',5'-BIS(DIPHOSPHATE) 3'-PYROPHOSPHOHYDROLASE MESH1"/>
    <property type="match status" value="1"/>
</dbReference>
<dbReference type="AlphaFoldDB" id="A0A6J4MDR5"/>
<name>A0A6J4MDR5_9BACT</name>
<dbReference type="Pfam" id="PF13328">
    <property type="entry name" value="HD_4"/>
    <property type="match status" value="1"/>
</dbReference>
<keyword evidence="2" id="KW-0808">Transferase</keyword>
<sequence>QVRKGTRLPYLTHPANVAVILTRYGQDEETVVAGILHDVVEDCVRDAYTREMLTERIGQKFGAGVLETVLAVTHRRKDDDDVELSAEDRKADYLERLAAAPPRARWVCAADKIHNGSSILADLKRTEYPENVWSRFNVGREGTIRWYRSVHDRLRALGFDAPIMAELRGVAESLERYA</sequence>
<reference evidence="2" key="1">
    <citation type="submission" date="2020-02" db="EMBL/GenBank/DDBJ databases">
        <authorList>
            <person name="Meier V. D."/>
        </authorList>
    </citation>
    <scope>NUCLEOTIDE SEQUENCE</scope>
    <source>
        <strain evidence="2">AVDCRST_MAG40</strain>
    </source>
</reference>
<accession>A0A6J4MDR5</accession>
<feature type="non-terminal residue" evidence="2">
    <location>
        <position position="1"/>
    </location>
</feature>
<dbReference type="EC" id="2.7.6.5" evidence="2"/>
<evidence type="ECO:0000259" key="1">
    <source>
        <dbReference type="SMART" id="SM00471"/>
    </source>
</evidence>
<dbReference type="EMBL" id="CADCTX010000816">
    <property type="protein sequence ID" value="CAA9352488.1"/>
    <property type="molecule type" value="Genomic_DNA"/>
</dbReference>